<dbReference type="Proteomes" id="UP000198793">
    <property type="component" value="Unassembled WGS sequence"/>
</dbReference>
<dbReference type="PANTHER" id="PTHR43708">
    <property type="entry name" value="CONSERVED EXPRESSED OXIDOREDUCTASE (EUROFUNG)"/>
    <property type="match status" value="1"/>
</dbReference>
<feature type="domain" description="Gfo/Idh/MocA-like oxidoreductase N-terminal" evidence="3">
    <location>
        <begin position="1"/>
        <end position="115"/>
    </location>
</feature>
<sequence>MRIAIVGCGYVADYYMLTLRNHPNLAVSGAFDRKSDRLREFTTFHKIPAYDSLSALLADTSVEMVLNLTNPGSHYEISRAALESGRHVYSEKPLAMTIEDAEDLVRIAAERGLAITAAPCSILGEAALAAGQAIQNGRLGRVRLAYAEMEDSMVFRERFHDWRSPSGAPWPADDEFAVGCTLEHAGYYLTWLCAFFGPAQEITAFSARLFDQKGVPAPKGGWAGDFSVACLRFADGVVARLTCGLAAPKDRSLHVVGTEGTLTVTDGWNYRSGVWLRDPEGRPMSRIPKLPQAFGRIERYLPGRHWLGERLPLGPNRAVTPGYPSRMDFSRGPAATAEALRAGKPVPMPADFALHITELALVAQDAARFPSPYKPRTAFAPLPIN</sequence>
<evidence type="ECO:0000259" key="4">
    <source>
        <dbReference type="Pfam" id="PF22725"/>
    </source>
</evidence>
<dbReference type="GO" id="GO:0016491">
    <property type="term" value="F:oxidoreductase activity"/>
    <property type="evidence" value="ECO:0007669"/>
    <property type="project" value="UniProtKB-KW"/>
</dbReference>
<dbReference type="AlphaFoldDB" id="A0A1H0GZ85"/>
<dbReference type="Pfam" id="PF01408">
    <property type="entry name" value="GFO_IDH_MocA"/>
    <property type="match status" value="1"/>
</dbReference>
<evidence type="ECO:0000313" key="5">
    <source>
        <dbReference type="EMBL" id="SDO12217.1"/>
    </source>
</evidence>
<feature type="domain" description="GFO/IDH/MocA-like oxidoreductase" evidence="4">
    <location>
        <begin position="129"/>
        <end position="262"/>
    </location>
</feature>
<reference evidence="5 6" key="1">
    <citation type="submission" date="2016-10" db="EMBL/GenBank/DDBJ databases">
        <authorList>
            <person name="de Groot N.N."/>
        </authorList>
    </citation>
    <scope>NUCLEOTIDE SEQUENCE [LARGE SCALE GENOMIC DNA]</scope>
    <source>
        <strain evidence="6">L7-484,KACC 16230,DSM 25025</strain>
    </source>
</reference>
<dbReference type="InterPro" id="IPR036291">
    <property type="entry name" value="NAD(P)-bd_dom_sf"/>
</dbReference>
<dbReference type="SUPFAM" id="SSF55347">
    <property type="entry name" value="Glyceraldehyde-3-phosphate dehydrogenase-like, C-terminal domain"/>
    <property type="match status" value="1"/>
</dbReference>
<evidence type="ECO:0000313" key="6">
    <source>
        <dbReference type="Proteomes" id="UP000198793"/>
    </source>
</evidence>
<dbReference type="InterPro" id="IPR000683">
    <property type="entry name" value="Gfo/Idh/MocA-like_OxRdtase_N"/>
</dbReference>
<dbReference type="InterPro" id="IPR051317">
    <property type="entry name" value="Gfo/Idh/MocA_oxidoreduct"/>
</dbReference>
<gene>
    <name evidence="5" type="ORF">SAMN05192530_103434</name>
</gene>
<dbReference type="InterPro" id="IPR055170">
    <property type="entry name" value="GFO_IDH_MocA-like_dom"/>
</dbReference>
<dbReference type="GO" id="GO:0000166">
    <property type="term" value="F:nucleotide binding"/>
    <property type="evidence" value="ECO:0007669"/>
    <property type="project" value="InterPro"/>
</dbReference>
<keyword evidence="6" id="KW-1185">Reference proteome</keyword>
<dbReference type="PANTHER" id="PTHR43708:SF5">
    <property type="entry name" value="CONSERVED EXPRESSED OXIDOREDUCTASE (EUROFUNG)-RELATED"/>
    <property type="match status" value="1"/>
</dbReference>
<dbReference type="SUPFAM" id="SSF51735">
    <property type="entry name" value="NAD(P)-binding Rossmann-fold domains"/>
    <property type="match status" value="1"/>
</dbReference>
<dbReference type="EMBL" id="FNIT01000003">
    <property type="protein sequence ID" value="SDO12217.1"/>
    <property type="molecule type" value="Genomic_DNA"/>
</dbReference>
<dbReference type="STRING" id="1166073.SAMN05192530_103434"/>
<dbReference type="Gene3D" id="3.30.360.10">
    <property type="entry name" value="Dihydrodipicolinate Reductase, domain 2"/>
    <property type="match status" value="1"/>
</dbReference>
<evidence type="ECO:0000259" key="3">
    <source>
        <dbReference type="Pfam" id="PF01408"/>
    </source>
</evidence>
<dbReference type="RefSeq" id="WP_090672565.1">
    <property type="nucleotide sequence ID" value="NZ_FNIT01000003.1"/>
</dbReference>
<evidence type="ECO:0000256" key="1">
    <source>
        <dbReference type="ARBA" id="ARBA00010928"/>
    </source>
</evidence>
<organism evidence="5 6">
    <name type="scientific">Aureimonas jatrophae</name>
    <dbReference type="NCBI Taxonomy" id="1166073"/>
    <lineage>
        <taxon>Bacteria</taxon>
        <taxon>Pseudomonadati</taxon>
        <taxon>Pseudomonadota</taxon>
        <taxon>Alphaproteobacteria</taxon>
        <taxon>Hyphomicrobiales</taxon>
        <taxon>Aurantimonadaceae</taxon>
        <taxon>Aureimonas</taxon>
    </lineage>
</organism>
<dbReference type="Gene3D" id="3.40.50.720">
    <property type="entry name" value="NAD(P)-binding Rossmann-like Domain"/>
    <property type="match status" value="1"/>
</dbReference>
<accession>A0A1H0GZ85</accession>
<evidence type="ECO:0000256" key="2">
    <source>
        <dbReference type="ARBA" id="ARBA00023002"/>
    </source>
</evidence>
<dbReference type="Pfam" id="PF22725">
    <property type="entry name" value="GFO_IDH_MocA_C3"/>
    <property type="match status" value="1"/>
</dbReference>
<keyword evidence="2" id="KW-0560">Oxidoreductase</keyword>
<name>A0A1H0GZ85_9HYPH</name>
<comment type="similarity">
    <text evidence="1">Belongs to the Gfo/Idh/MocA family.</text>
</comment>
<protein>
    <submittedName>
        <fullName evidence="5">Predicted dehydrogenase</fullName>
    </submittedName>
</protein>
<proteinExistence type="inferred from homology"/>
<dbReference type="OrthoDB" id="9776544at2"/>